<keyword evidence="5" id="KW-0969">Cilium</keyword>
<feature type="domain" description="SAF" evidence="4">
    <location>
        <begin position="182"/>
        <end position="245"/>
    </location>
</feature>
<gene>
    <name evidence="5" type="primary">flgA</name>
    <name evidence="5" type="ORF">H8L47_26515</name>
</gene>
<dbReference type="SMART" id="SM00858">
    <property type="entry name" value="SAF"/>
    <property type="match status" value="1"/>
</dbReference>
<dbReference type="PANTHER" id="PTHR36307:SF1">
    <property type="entry name" value="FLAGELLA BASAL BODY P-RING FORMATION PROTEIN FLGA"/>
    <property type="match status" value="1"/>
</dbReference>
<protein>
    <submittedName>
        <fullName evidence="5">Flagellar basal body P-ring formation protein FlgA</fullName>
    </submittedName>
</protein>
<dbReference type="Pfam" id="PF13144">
    <property type="entry name" value="ChapFlgA"/>
    <property type="match status" value="1"/>
</dbReference>
<evidence type="ECO:0000256" key="2">
    <source>
        <dbReference type="ARBA" id="ARBA00022729"/>
    </source>
</evidence>
<comment type="subcellular location">
    <subcellularLocation>
        <location evidence="1">Periplasm</location>
    </subcellularLocation>
</comment>
<evidence type="ECO:0000256" key="1">
    <source>
        <dbReference type="ARBA" id="ARBA00004418"/>
    </source>
</evidence>
<dbReference type="InterPro" id="IPR017585">
    <property type="entry name" value="SAF_FlgA"/>
</dbReference>
<keyword evidence="5" id="KW-0282">Flagellum</keyword>
<keyword evidence="6" id="KW-1185">Reference proteome</keyword>
<keyword evidence="5" id="KW-0966">Cell projection</keyword>
<evidence type="ECO:0000313" key="6">
    <source>
        <dbReference type="Proteomes" id="UP000646911"/>
    </source>
</evidence>
<reference evidence="5 6" key="1">
    <citation type="submission" date="2020-08" db="EMBL/GenBank/DDBJ databases">
        <title>Novel species isolated from subtropical streams in China.</title>
        <authorList>
            <person name="Lu H."/>
        </authorList>
    </citation>
    <scope>NUCLEOTIDE SEQUENCE [LARGE SCALE GENOMIC DNA]</scope>
    <source>
        <strain evidence="5 6">NL8W</strain>
    </source>
</reference>
<comment type="caution">
    <text evidence="5">The sequence shown here is derived from an EMBL/GenBank/DDBJ whole genome shotgun (WGS) entry which is preliminary data.</text>
</comment>
<keyword evidence="3" id="KW-0574">Periplasm</keyword>
<evidence type="ECO:0000259" key="4">
    <source>
        <dbReference type="SMART" id="SM00858"/>
    </source>
</evidence>
<name>A0ABR6ZIR2_9BURK</name>
<sequence>MAAAKPVQLELRSTAQVKSARLVLADVVNADATMQKEETQLLAMPIGTMSLTAGNMVVQRTSLEKWVRQHAGIRSRDIRWTGADAVNIALQMQLVDAARMRGYARTLLEDWLKSNAGGSNIEIRDQGELQALTVPTGEVKMRVSRLSEPLSMRKKLTVLLDVLVSDHLIKSVPVSFEVSGSRQAFMAKHDVARGNAVSAADVELREVDIFADLSEPISPVDFSKAAVRAKTGLRKGAILSRANVETVPDVARGDAVVLLARDGLVSIESRVEAMQDGYVGQTIKVRPGNSNNQILAKIIEPGKVELR</sequence>
<dbReference type="RefSeq" id="WP_186956842.1">
    <property type="nucleotide sequence ID" value="NZ_JACOFX010000024.1"/>
</dbReference>
<keyword evidence="2" id="KW-0732">Signal</keyword>
<dbReference type="Proteomes" id="UP000646911">
    <property type="component" value="Unassembled WGS sequence"/>
</dbReference>
<accession>A0ABR6ZIR2</accession>
<dbReference type="Gene3D" id="2.30.30.760">
    <property type="match status" value="1"/>
</dbReference>
<dbReference type="NCBIfam" id="TIGR03170">
    <property type="entry name" value="flgA_cterm"/>
    <property type="match status" value="1"/>
</dbReference>
<evidence type="ECO:0000256" key="3">
    <source>
        <dbReference type="ARBA" id="ARBA00022764"/>
    </source>
</evidence>
<dbReference type="InterPro" id="IPR013974">
    <property type="entry name" value="SAF"/>
</dbReference>
<proteinExistence type="predicted"/>
<dbReference type="EMBL" id="JACOFX010000024">
    <property type="protein sequence ID" value="MBC3911132.1"/>
    <property type="molecule type" value="Genomic_DNA"/>
</dbReference>
<evidence type="ECO:0000313" key="5">
    <source>
        <dbReference type="EMBL" id="MBC3911132.1"/>
    </source>
</evidence>
<dbReference type="PANTHER" id="PTHR36307">
    <property type="entry name" value="FLAGELLA BASAL BODY P-RING FORMATION PROTEIN FLGA"/>
    <property type="match status" value="1"/>
</dbReference>
<organism evidence="5 6">
    <name type="scientific">Undibacterium umbellatum</name>
    <dbReference type="NCBI Taxonomy" id="2762300"/>
    <lineage>
        <taxon>Bacteria</taxon>
        <taxon>Pseudomonadati</taxon>
        <taxon>Pseudomonadota</taxon>
        <taxon>Betaproteobacteria</taxon>
        <taxon>Burkholderiales</taxon>
        <taxon>Oxalobacteraceae</taxon>
        <taxon>Undibacterium</taxon>
    </lineage>
</organism>
<dbReference type="InterPro" id="IPR039246">
    <property type="entry name" value="Flagellar_FlgA"/>
</dbReference>